<keyword evidence="3" id="KW-1185">Reference proteome</keyword>
<name>A0A284S8B1_ARMOS</name>
<feature type="compositionally biased region" description="Polar residues" evidence="1">
    <location>
        <begin position="12"/>
        <end position="24"/>
    </location>
</feature>
<dbReference type="EMBL" id="FUEG01000042">
    <property type="protein sequence ID" value="SJL17262.1"/>
    <property type="molecule type" value="Genomic_DNA"/>
</dbReference>
<feature type="region of interest" description="Disordered" evidence="1">
    <location>
        <begin position="1"/>
        <end position="44"/>
    </location>
</feature>
<evidence type="ECO:0000313" key="2">
    <source>
        <dbReference type="EMBL" id="SJL17262.1"/>
    </source>
</evidence>
<evidence type="ECO:0000313" key="3">
    <source>
        <dbReference type="Proteomes" id="UP000219338"/>
    </source>
</evidence>
<proteinExistence type="predicted"/>
<sequence length="81" mass="8950">MANELCAFGRGSQENDAVTETETQAGKEVNGNPTSRRRSSRSRYDCENYMRQARKVWAAPTDGIGVVTNSRCQCEGPRVGH</sequence>
<organism evidence="2 3">
    <name type="scientific">Armillaria ostoyae</name>
    <name type="common">Armillaria root rot fungus</name>
    <dbReference type="NCBI Taxonomy" id="47428"/>
    <lineage>
        <taxon>Eukaryota</taxon>
        <taxon>Fungi</taxon>
        <taxon>Dikarya</taxon>
        <taxon>Basidiomycota</taxon>
        <taxon>Agaricomycotina</taxon>
        <taxon>Agaricomycetes</taxon>
        <taxon>Agaricomycetidae</taxon>
        <taxon>Agaricales</taxon>
        <taxon>Marasmiineae</taxon>
        <taxon>Physalacriaceae</taxon>
        <taxon>Armillaria</taxon>
    </lineage>
</organism>
<dbReference type="Proteomes" id="UP000219338">
    <property type="component" value="Unassembled WGS sequence"/>
</dbReference>
<gene>
    <name evidence="2" type="ORF">ARMOST_20809</name>
</gene>
<protein>
    <submittedName>
        <fullName evidence="2">Uncharacterized protein</fullName>
    </submittedName>
</protein>
<accession>A0A284S8B1</accession>
<evidence type="ECO:0000256" key="1">
    <source>
        <dbReference type="SAM" id="MobiDB-lite"/>
    </source>
</evidence>
<reference evidence="3" key="1">
    <citation type="journal article" date="2017" name="Nat. Ecol. Evol.">
        <title>Genome expansion and lineage-specific genetic innovations in the forest pathogenic fungi Armillaria.</title>
        <authorList>
            <person name="Sipos G."/>
            <person name="Prasanna A.N."/>
            <person name="Walter M.C."/>
            <person name="O'Connor E."/>
            <person name="Balint B."/>
            <person name="Krizsan K."/>
            <person name="Kiss B."/>
            <person name="Hess J."/>
            <person name="Varga T."/>
            <person name="Slot J."/>
            <person name="Riley R."/>
            <person name="Boka B."/>
            <person name="Rigling D."/>
            <person name="Barry K."/>
            <person name="Lee J."/>
            <person name="Mihaltcheva S."/>
            <person name="LaButti K."/>
            <person name="Lipzen A."/>
            <person name="Waldron R."/>
            <person name="Moloney N.M."/>
            <person name="Sperisen C."/>
            <person name="Kredics L."/>
            <person name="Vagvoelgyi C."/>
            <person name="Patrignani A."/>
            <person name="Fitzpatrick D."/>
            <person name="Nagy I."/>
            <person name="Doyle S."/>
            <person name="Anderson J.B."/>
            <person name="Grigoriev I.V."/>
            <person name="Gueldener U."/>
            <person name="Muensterkoetter M."/>
            <person name="Nagy L.G."/>
        </authorList>
    </citation>
    <scope>NUCLEOTIDE SEQUENCE [LARGE SCALE GENOMIC DNA]</scope>
    <source>
        <strain evidence="3">C18/9</strain>
    </source>
</reference>
<dbReference type="AlphaFoldDB" id="A0A284S8B1"/>